<dbReference type="GO" id="GO:0005524">
    <property type="term" value="F:ATP binding"/>
    <property type="evidence" value="ECO:0007669"/>
    <property type="project" value="UniProtKB-KW"/>
</dbReference>
<dbReference type="InterPro" id="IPR027417">
    <property type="entry name" value="P-loop_NTPase"/>
</dbReference>
<dbReference type="Gene3D" id="1.10.10.10">
    <property type="entry name" value="Winged helix-like DNA-binding domain superfamily/Winged helix DNA-binding domain"/>
    <property type="match status" value="1"/>
</dbReference>
<dbReference type="Pfam" id="PF02889">
    <property type="entry name" value="Sec63"/>
    <property type="match status" value="1"/>
</dbReference>
<gene>
    <name evidence="14" type="ORF">HMPREF1541_02845</name>
</gene>
<dbReference type="SUPFAM" id="SSF52540">
    <property type="entry name" value="P-loop containing nucleoside triphosphate hydrolases"/>
    <property type="match status" value="1"/>
</dbReference>
<feature type="region of interest" description="Disordered" evidence="11">
    <location>
        <begin position="1121"/>
        <end position="1148"/>
    </location>
</feature>
<dbReference type="FunCoup" id="W2S4Q7">
    <property type="interactions" value="398"/>
</dbReference>
<dbReference type="RefSeq" id="XP_008715422.1">
    <property type="nucleotide sequence ID" value="XM_008717200.1"/>
</dbReference>
<dbReference type="InterPro" id="IPR036388">
    <property type="entry name" value="WH-like_DNA-bd_sf"/>
</dbReference>
<keyword evidence="15" id="KW-1185">Reference proteome</keyword>
<dbReference type="InParanoid" id="W2S4Q7"/>
<dbReference type="PROSITE" id="PS51194">
    <property type="entry name" value="HELICASE_CTER"/>
    <property type="match status" value="1"/>
</dbReference>
<comment type="similarity">
    <text evidence="1">Belongs to the helicase family. SKI2 subfamily.</text>
</comment>
<dbReference type="EC" id="5.6.2.4" evidence="9"/>
<dbReference type="FunFam" id="1.10.3380.10:FF:000012">
    <property type="entry name" value="DEAD/DEAH box DNA helicase"/>
    <property type="match status" value="1"/>
</dbReference>
<feature type="region of interest" description="Disordered" evidence="11">
    <location>
        <begin position="81"/>
        <end position="102"/>
    </location>
</feature>
<dbReference type="PANTHER" id="PTHR47835:SF3">
    <property type="entry name" value="HELICASE FOR MEIOSIS 1"/>
    <property type="match status" value="1"/>
</dbReference>
<keyword evidence="5" id="KW-0067">ATP-binding</keyword>
<dbReference type="Pfam" id="PF23445">
    <property type="entry name" value="WHD_SNRNP200"/>
    <property type="match status" value="1"/>
</dbReference>
<dbReference type="GO" id="GO:0043138">
    <property type="term" value="F:3'-5' DNA helicase activity"/>
    <property type="evidence" value="ECO:0007669"/>
    <property type="project" value="UniProtKB-EC"/>
</dbReference>
<dbReference type="PANTHER" id="PTHR47835">
    <property type="entry name" value="HFM1, ATP DEPENDENT DNA HELICASE HOMOLOG"/>
    <property type="match status" value="1"/>
</dbReference>
<dbReference type="InterPro" id="IPR052247">
    <property type="entry name" value="Meiotic_Crossover_Helicase"/>
</dbReference>
<dbReference type="GeneID" id="19970184"/>
<dbReference type="SMART" id="SM00487">
    <property type="entry name" value="DEXDc"/>
    <property type="match status" value="1"/>
</dbReference>
<feature type="compositionally biased region" description="Basic and acidic residues" evidence="11">
    <location>
        <begin position="1408"/>
        <end position="1419"/>
    </location>
</feature>
<dbReference type="FunFam" id="1.10.10.10:FF:000012">
    <property type="entry name" value="U5 small nuclear ribonucleoprotein helicase"/>
    <property type="match status" value="1"/>
</dbReference>
<feature type="compositionally biased region" description="Polar residues" evidence="11">
    <location>
        <begin position="1134"/>
        <end position="1148"/>
    </location>
</feature>
<comment type="catalytic activity">
    <reaction evidence="10">
        <text>ATP + H2O = ADP + phosphate + H(+)</text>
        <dbReference type="Rhea" id="RHEA:13065"/>
        <dbReference type="ChEBI" id="CHEBI:15377"/>
        <dbReference type="ChEBI" id="CHEBI:15378"/>
        <dbReference type="ChEBI" id="CHEBI:30616"/>
        <dbReference type="ChEBI" id="CHEBI:43474"/>
        <dbReference type="ChEBI" id="CHEBI:456216"/>
        <dbReference type="EC" id="5.6.2.4"/>
    </reaction>
</comment>
<feature type="region of interest" description="Disordered" evidence="11">
    <location>
        <begin position="1199"/>
        <end position="1235"/>
    </location>
</feature>
<feature type="region of interest" description="Disordered" evidence="11">
    <location>
        <begin position="28"/>
        <end position="60"/>
    </location>
</feature>
<feature type="compositionally biased region" description="Polar residues" evidence="11">
    <location>
        <begin position="30"/>
        <end position="47"/>
    </location>
</feature>
<evidence type="ECO:0000256" key="5">
    <source>
        <dbReference type="ARBA" id="ARBA00022840"/>
    </source>
</evidence>
<dbReference type="STRING" id="1220924.W2S4Q7"/>
<name>W2S4Q7_CYPE1</name>
<feature type="region of interest" description="Disordered" evidence="11">
    <location>
        <begin position="1349"/>
        <end position="1422"/>
    </location>
</feature>
<evidence type="ECO:0000259" key="13">
    <source>
        <dbReference type="PROSITE" id="PS51194"/>
    </source>
</evidence>
<dbReference type="GO" id="GO:0003676">
    <property type="term" value="F:nucleic acid binding"/>
    <property type="evidence" value="ECO:0007669"/>
    <property type="project" value="InterPro"/>
</dbReference>
<dbReference type="InterPro" id="IPR001650">
    <property type="entry name" value="Helicase_C-like"/>
</dbReference>
<keyword evidence="7" id="KW-0469">Meiosis</keyword>
<keyword evidence="3" id="KW-0378">Hydrolase</keyword>
<dbReference type="OrthoDB" id="5575at2759"/>
<keyword evidence="2" id="KW-0547">Nucleotide-binding</keyword>
<dbReference type="InterPro" id="IPR014001">
    <property type="entry name" value="Helicase_ATP-bd"/>
</dbReference>
<dbReference type="GO" id="GO:0016787">
    <property type="term" value="F:hydrolase activity"/>
    <property type="evidence" value="ECO:0007669"/>
    <property type="project" value="UniProtKB-KW"/>
</dbReference>
<proteinExistence type="inferred from homology"/>
<evidence type="ECO:0000256" key="2">
    <source>
        <dbReference type="ARBA" id="ARBA00022741"/>
    </source>
</evidence>
<dbReference type="GO" id="GO:0051321">
    <property type="term" value="P:meiotic cell cycle"/>
    <property type="evidence" value="ECO:0007669"/>
    <property type="project" value="UniProtKB-KW"/>
</dbReference>
<evidence type="ECO:0000256" key="10">
    <source>
        <dbReference type="ARBA" id="ARBA00048988"/>
    </source>
</evidence>
<evidence type="ECO:0000259" key="12">
    <source>
        <dbReference type="PROSITE" id="PS51192"/>
    </source>
</evidence>
<organism evidence="14 15">
    <name type="scientific">Cyphellophora europaea (strain CBS 101466)</name>
    <name type="common">Phialophora europaea</name>
    <dbReference type="NCBI Taxonomy" id="1220924"/>
    <lineage>
        <taxon>Eukaryota</taxon>
        <taxon>Fungi</taxon>
        <taxon>Dikarya</taxon>
        <taxon>Ascomycota</taxon>
        <taxon>Pezizomycotina</taxon>
        <taxon>Eurotiomycetes</taxon>
        <taxon>Chaetothyriomycetidae</taxon>
        <taxon>Chaetothyriales</taxon>
        <taxon>Cyphellophoraceae</taxon>
        <taxon>Cyphellophora</taxon>
    </lineage>
</organism>
<dbReference type="HOGENOM" id="CLU_000335_0_4_1"/>
<dbReference type="Pfam" id="PF00271">
    <property type="entry name" value="Helicase_C"/>
    <property type="match status" value="1"/>
</dbReference>
<evidence type="ECO:0000313" key="15">
    <source>
        <dbReference type="Proteomes" id="UP000030752"/>
    </source>
</evidence>
<dbReference type="eggNOG" id="KOG0952">
    <property type="taxonomic scope" value="Eukaryota"/>
</dbReference>
<reference evidence="14 15" key="1">
    <citation type="submission" date="2013-03" db="EMBL/GenBank/DDBJ databases">
        <title>The Genome Sequence of Phialophora europaea CBS 101466.</title>
        <authorList>
            <consortium name="The Broad Institute Genomics Platform"/>
            <person name="Cuomo C."/>
            <person name="de Hoog S."/>
            <person name="Gorbushina A."/>
            <person name="Walker B."/>
            <person name="Young S.K."/>
            <person name="Zeng Q."/>
            <person name="Gargeya S."/>
            <person name="Fitzgerald M."/>
            <person name="Haas B."/>
            <person name="Abouelleil A."/>
            <person name="Allen A.W."/>
            <person name="Alvarado L."/>
            <person name="Arachchi H.M."/>
            <person name="Berlin A.M."/>
            <person name="Chapman S.B."/>
            <person name="Gainer-Dewar J."/>
            <person name="Goldberg J."/>
            <person name="Griggs A."/>
            <person name="Gujja S."/>
            <person name="Hansen M."/>
            <person name="Howarth C."/>
            <person name="Imamovic A."/>
            <person name="Ireland A."/>
            <person name="Larimer J."/>
            <person name="McCowan C."/>
            <person name="Murphy C."/>
            <person name="Pearson M."/>
            <person name="Poon T.W."/>
            <person name="Priest M."/>
            <person name="Roberts A."/>
            <person name="Saif S."/>
            <person name="Shea T."/>
            <person name="Sisk P."/>
            <person name="Sykes S."/>
            <person name="Wortman J."/>
            <person name="Nusbaum C."/>
            <person name="Birren B."/>
        </authorList>
    </citation>
    <scope>NUCLEOTIDE SEQUENCE [LARGE SCALE GENOMIC DNA]</scope>
    <source>
        <strain evidence="14 15">CBS 101466</strain>
    </source>
</reference>
<feature type="domain" description="Helicase ATP-binding" evidence="12">
    <location>
        <begin position="255"/>
        <end position="429"/>
    </location>
</feature>
<dbReference type="PROSITE" id="PS51192">
    <property type="entry name" value="HELICASE_ATP_BIND_1"/>
    <property type="match status" value="1"/>
</dbReference>
<accession>W2S4Q7</accession>
<keyword evidence="6" id="KW-0413">Isomerase</keyword>
<evidence type="ECO:0000256" key="9">
    <source>
        <dbReference type="ARBA" id="ARBA00034808"/>
    </source>
</evidence>
<dbReference type="VEuPathDB" id="FungiDB:HMPREF1541_02845"/>
<dbReference type="InterPro" id="IPR036390">
    <property type="entry name" value="WH_DNA-bd_sf"/>
</dbReference>
<evidence type="ECO:0000256" key="6">
    <source>
        <dbReference type="ARBA" id="ARBA00023235"/>
    </source>
</evidence>
<dbReference type="Proteomes" id="UP000030752">
    <property type="component" value="Unassembled WGS sequence"/>
</dbReference>
<keyword evidence="4" id="KW-0347">Helicase</keyword>
<feature type="region of interest" description="Disordered" evidence="11">
    <location>
        <begin position="175"/>
        <end position="217"/>
    </location>
</feature>
<evidence type="ECO:0000256" key="4">
    <source>
        <dbReference type="ARBA" id="ARBA00022806"/>
    </source>
</evidence>
<feature type="region of interest" description="Disordered" evidence="11">
    <location>
        <begin position="1"/>
        <end position="20"/>
    </location>
</feature>
<evidence type="ECO:0000256" key="1">
    <source>
        <dbReference type="ARBA" id="ARBA00010140"/>
    </source>
</evidence>
<feature type="compositionally biased region" description="Polar residues" evidence="11">
    <location>
        <begin position="175"/>
        <end position="195"/>
    </location>
</feature>
<dbReference type="SUPFAM" id="SSF46785">
    <property type="entry name" value="Winged helix' DNA-binding domain"/>
    <property type="match status" value="1"/>
</dbReference>
<dbReference type="InterPro" id="IPR011545">
    <property type="entry name" value="DEAD/DEAH_box_helicase_dom"/>
</dbReference>
<dbReference type="InterPro" id="IPR057842">
    <property type="entry name" value="WH_MER3"/>
</dbReference>
<dbReference type="Gene3D" id="1.10.3380.10">
    <property type="entry name" value="Sec63 N-terminal domain-like domain"/>
    <property type="match status" value="1"/>
</dbReference>
<sequence>MHQHVYDRGPSQPFKAHYRPRLPESHGVVESSNYFSSPSRYQPNSHVAPSVQVHSHPPLGRETDVMLDDFDKQLLAEIPQDNSVARYDRSRTSLPTPRRLDGGRSRYQFEQAFMDDLHDVSLPIDGHGSSVNDVASSPIVAALQQRRFYQSASHGSRRTTEPSQDVNQFNAYQGPVTASAQSTKRQYSPPAQGQGHSKRRNTRSSTQGDDSMLPLGHPPPVMRGIQLVCTVDLPGKIRTVFPYDVLNAVQSKCYPAAFESDDNLVVSAPTGSGKTAIMELAICRVILASNNQDFKIVYQAPTKSLCSERYQDWDQKFRLLGLDCAELTGDTEGGRLRKVQQASIIITTPEKWDSITRKWRDNKKLVQMIKLFLVDEVHMLKDQRGATLEAVISRMKSFGTSVRFIALSATVPNSDDIATWLGKNSATPEVPAMREVFDESFRPVKLQKHVYGYQYGANDFAFDGVLRKHVSDMIVAHSKSKPTMVFCVTRRSSGQTANDLAAFWTTASPNQRPWPAPNRPILVQDGDLRKVVATGVAFHHGGLCPADRNAVEQGFLQGNISVICSTSTLAVGVNLPCYLVVLQGTMTWSGANGLQSYSDLEVMQMLGRAGRPQFENSACAVILTRDYQVEHYKKMVSGQELLESTLHRNLIEHLNAEIGLGTICDMDSAKRWLSSTFLKVRVRRNPAHYQLEGSGESLDVESLMQHLCEKEIKLLLGVNLIEDIGSIKCTELGEAMARYCVRFETMKTFVAIPPRAKLSEILSILTRAAEFEGIRVRSGEKAFYKELNKRAEIMFPVNVDIALPSHKVSTIIQCELGGASLPDGDNHRKHYQQYTTDKSIIFGHVGRLIRCMIDCQLHLKDAVSVRNVLELAQSLAAKAWDSTPRQLKQLPDIGDVSCRKLASRGINSIEKLLNSEPHQIELALGRAQFFGNKLLNKLANYPQLRVSVKEMGRDTKPGKGANLKLKSEIGFLNEKLPTEFNRSPIYVCFLAEDSEGTVIEFRRFGAQKLGTGEEIFFTAHLDRPITYIRCYVVCDEIVGTRRYAEFVVRDIPHSTFPAGTKPLSTQPKRPVSQNLLTTEHKAGFEDDGIGDEDLLAIPAHGDIDVVDDIDDLLLAAEKSTQAAEGTKVGRKTSMRSATGEQSEWRESTQLPNGRWTCRHSCKEKGVECKHKCCLEGVAKPKNKTGKTAKIVDATDKQQKITSMTSAVRKGSDSQPAPADATQEPAVPAPKQARRINCGTSTEGQMARKALVGGGRRHQLGASGEASNGMPHRAHHEDALDIEEDFCDPMECDWGPSGSTGNFDDAESREAQALALKIDDALRTTHSLEAPIPHVSMQDVQRQPDRPFFVTGQSSSPAKNATPAGPGLDHMDDSQFLADMFADEPSFGKDDEPITGQDAGSARLSTRPAEPDHSSPDKTVCEAAPQEQVYQSTIELFPEETEEQREKRLWEADQKRRWAEFPDWMFKQFGHCAELVD</sequence>
<evidence type="ECO:0000256" key="8">
    <source>
        <dbReference type="ARBA" id="ARBA00034617"/>
    </source>
</evidence>
<protein>
    <recommendedName>
        <fullName evidence="9">DNA 3'-5' helicase</fullName>
        <ecNumber evidence="9">5.6.2.4</ecNumber>
    </recommendedName>
</protein>
<evidence type="ECO:0000256" key="7">
    <source>
        <dbReference type="ARBA" id="ARBA00023254"/>
    </source>
</evidence>
<dbReference type="SMART" id="SM00973">
    <property type="entry name" value="Sec63"/>
    <property type="match status" value="1"/>
</dbReference>
<dbReference type="InterPro" id="IPR004179">
    <property type="entry name" value="Sec63-dom"/>
</dbReference>
<evidence type="ECO:0000313" key="14">
    <source>
        <dbReference type="EMBL" id="ETN43686.1"/>
    </source>
</evidence>
<dbReference type="SMART" id="SM00490">
    <property type="entry name" value="HELICc"/>
    <property type="match status" value="1"/>
</dbReference>
<dbReference type="Pfam" id="PF00270">
    <property type="entry name" value="DEAD"/>
    <property type="match status" value="1"/>
</dbReference>
<dbReference type="Gene3D" id="3.40.50.300">
    <property type="entry name" value="P-loop containing nucleotide triphosphate hydrolases"/>
    <property type="match status" value="2"/>
</dbReference>
<evidence type="ECO:0000256" key="11">
    <source>
        <dbReference type="SAM" id="MobiDB-lite"/>
    </source>
</evidence>
<evidence type="ECO:0000256" key="3">
    <source>
        <dbReference type="ARBA" id="ARBA00022801"/>
    </source>
</evidence>
<feature type="domain" description="Helicase C-terminal" evidence="13">
    <location>
        <begin position="469"/>
        <end position="658"/>
    </location>
</feature>
<comment type="catalytic activity">
    <reaction evidence="8">
        <text>Couples ATP hydrolysis with the unwinding of duplex DNA by translocating in the 3'-5' direction.</text>
        <dbReference type="EC" id="5.6.2.4"/>
    </reaction>
</comment>
<dbReference type="EMBL" id="KB822718">
    <property type="protein sequence ID" value="ETN43686.1"/>
    <property type="molecule type" value="Genomic_DNA"/>
</dbReference>
<dbReference type="CDD" id="cd18795">
    <property type="entry name" value="SF2_C_Ski2"/>
    <property type="match status" value="1"/>
</dbReference>
<dbReference type="SUPFAM" id="SSF158702">
    <property type="entry name" value="Sec63 N-terminal domain-like"/>
    <property type="match status" value="1"/>
</dbReference>